<evidence type="ECO:0000313" key="2">
    <source>
        <dbReference type="Proteomes" id="UP000051677"/>
    </source>
</evidence>
<protein>
    <submittedName>
        <fullName evidence="1">Uncharacterized protein</fullName>
    </submittedName>
</protein>
<gene>
    <name evidence="1" type="ORF">AO501_29910</name>
</gene>
<comment type="caution">
    <text evidence="1">The sequence shown here is derived from an EMBL/GenBank/DDBJ whole genome shotgun (WGS) entry which is preliminary data.</text>
</comment>
<sequence>MQIPLRSALDPIQVPEIRLATIPLDLTVGSDTTFLTVGLAGGSGPIAVPVSRLLAMAGIGNSTTAPSSGFFNSGGGGTSGFGNIGDTISGIFNVGSHISGFENYGGELLSGLTNLGSAMSGIGNTSSLDIAVAGLISGIGNAGTRLSGLFLQGSVP</sequence>
<dbReference type="Proteomes" id="UP000051677">
    <property type="component" value="Unassembled WGS sequence"/>
</dbReference>
<accession>A0A0Q2X0N3</accession>
<evidence type="ECO:0000313" key="1">
    <source>
        <dbReference type="EMBL" id="KQH75324.1"/>
    </source>
</evidence>
<reference evidence="1 2" key="1">
    <citation type="submission" date="2015-10" db="EMBL/GenBank/DDBJ databases">
        <title>Mycobacterium gordonae draft genome assembly.</title>
        <authorList>
            <person name="Ustinova V."/>
            <person name="Smirnova T."/>
            <person name="Blagodatskikh K."/>
            <person name="Varlamov D."/>
            <person name="Larionova E."/>
            <person name="Chernousova L."/>
        </authorList>
    </citation>
    <scope>NUCLEOTIDE SEQUENCE [LARGE SCALE GENOMIC DNA]</scope>
    <source>
        <strain evidence="1 2">CTRI 14-8773</strain>
    </source>
</reference>
<proteinExistence type="predicted"/>
<dbReference type="AlphaFoldDB" id="A0A0Q2X0N3"/>
<organism evidence="1 2">
    <name type="scientific">Mycobacterium gordonae</name>
    <dbReference type="NCBI Taxonomy" id="1778"/>
    <lineage>
        <taxon>Bacteria</taxon>
        <taxon>Bacillati</taxon>
        <taxon>Actinomycetota</taxon>
        <taxon>Actinomycetes</taxon>
        <taxon>Mycobacteriales</taxon>
        <taxon>Mycobacteriaceae</taxon>
        <taxon>Mycobacterium</taxon>
    </lineage>
</organism>
<dbReference type="EMBL" id="LKTM01000381">
    <property type="protein sequence ID" value="KQH75324.1"/>
    <property type="molecule type" value="Genomic_DNA"/>
</dbReference>
<name>A0A0Q2X0N3_MYCGO</name>